<organism evidence="2 3">
    <name type="scientific">Arcicella aurantiaca</name>
    <dbReference type="NCBI Taxonomy" id="591202"/>
    <lineage>
        <taxon>Bacteria</taxon>
        <taxon>Pseudomonadati</taxon>
        <taxon>Bacteroidota</taxon>
        <taxon>Cytophagia</taxon>
        <taxon>Cytophagales</taxon>
        <taxon>Flectobacillaceae</taxon>
        <taxon>Arcicella</taxon>
    </lineage>
</organism>
<dbReference type="EMBL" id="QGGO01000023">
    <property type="protein sequence ID" value="PWK21604.1"/>
    <property type="molecule type" value="Genomic_DNA"/>
</dbReference>
<name>A0A316DU58_9BACT</name>
<feature type="domain" description="DUF6089" evidence="1">
    <location>
        <begin position="49"/>
        <end position="239"/>
    </location>
</feature>
<evidence type="ECO:0000259" key="1">
    <source>
        <dbReference type="Pfam" id="PF19573"/>
    </source>
</evidence>
<dbReference type="Pfam" id="PF19573">
    <property type="entry name" value="DUF6089"/>
    <property type="match status" value="1"/>
</dbReference>
<comment type="caution">
    <text evidence="2">The sequence shown here is derived from an EMBL/GenBank/DDBJ whole genome shotgun (WGS) entry which is preliminary data.</text>
</comment>
<accession>A0A316DU58</accession>
<gene>
    <name evidence="2" type="ORF">LV89_03630</name>
</gene>
<dbReference type="InterPro" id="IPR045743">
    <property type="entry name" value="DUF6089"/>
</dbReference>
<dbReference type="AlphaFoldDB" id="A0A316DU58"/>
<evidence type="ECO:0000313" key="2">
    <source>
        <dbReference type="EMBL" id="PWK21604.1"/>
    </source>
</evidence>
<dbReference type="Proteomes" id="UP000245489">
    <property type="component" value="Unassembled WGS sequence"/>
</dbReference>
<evidence type="ECO:0000313" key="3">
    <source>
        <dbReference type="Proteomes" id="UP000245489"/>
    </source>
</evidence>
<sequence length="331" mass="37643">MLIWVIAKLSFMKKNILLFLFFIQLSTFAQRQNLIPAYNRFEKNLSVDLGFGTAHYLGDIHPANNFYSYISTVRWNITSGVTYQFSPLFSARLGLSWIRISADDFTFASKNMAANPASDAYDLQFLRNLHFRNDLKEASLVGTMNLKNGFSNRVRNRPETMPYLLAGIALFSSSPQTRDKYNASTKQLGDWTDVNIANIKQSLKLCIPLGFGVRKKISNNFDIAAELAYRITVSDALDDIVNVPYQPTLIPFENRSTEVFNARTGESRATNFNIISNRQGFSTYNGTAQNLPPTIGYPNPTPQRGEAGNDAYWTTNFKIRYYFNKRIFCPK</sequence>
<keyword evidence="3" id="KW-1185">Reference proteome</keyword>
<protein>
    <recommendedName>
        <fullName evidence="1">DUF6089 domain-containing protein</fullName>
    </recommendedName>
</protein>
<proteinExistence type="predicted"/>
<reference evidence="2 3" key="1">
    <citation type="submission" date="2018-05" db="EMBL/GenBank/DDBJ databases">
        <title>Genomic Encyclopedia of Archaeal and Bacterial Type Strains, Phase II (KMG-II): from individual species to whole genera.</title>
        <authorList>
            <person name="Goeker M."/>
        </authorList>
    </citation>
    <scope>NUCLEOTIDE SEQUENCE [LARGE SCALE GENOMIC DNA]</scope>
    <source>
        <strain evidence="2 3">DSM 22214</strain>
    </source>
</reference>